<feature type="domain" description="POTRA" evidence="4">
    <location>
        <begin position="234"/>
        <end position="308"/>
    </location>
</feature>
<dbReference type="RefSeq" id="WP_220227202.1">
    <property type="nucleotide sequence ID" value="NZ_JAICBX010000001.1"/>
</dbReference>
<dbReference type="Pfam" id="PF07244">
    <property type="entry name" value="POTRA"/>
    <property type="match status" value="1"/>
</dbReference>
<accession>A0AAE2ZKX2</accession>
<reference evidence="5" key="1">
    <citation type="submission" date="2021-08" db="EMBL/GenBank/DDBJ databases">
        <title>Hoeflea bacterium WL0058 sp. nov., isolated from the sediment.</title>
        <authorList>
            <person name="Wang L."/>
            <person name="Zhang D."/>
        </authorList>
    </citation>
    <scope>NUCLEOTIDE SEQUENCE</scope>
    <source>
        <strain evidence="5">WL0058</strain>
    </source>
</reference>
<comment type="subcellular location">
    <subcellularLocation>
        <location evidence="1">Membrane</location>
    </subcellularLocation>
</comment>
<dbReference type="EMBL" id="JAICBX010000001">
    <property type="protein sequence ID" value="MBW8636525.1"/>
    <property type="molecule type" value="Genomic_DNA"/>
</dbReference>
<name>A0AAE2ZKX2_9HYPH</name>
<evidence type="ECO:0000313" key="5">
    <source>
        <dbReference type="EMBL" id="MBW8636525.1"/>
    </source>
</evidence>
<dbReference type="Proteomes" id="UP001196509">
    <property type="component" value="Unassembled WGS sequence"/>
</dbReference>
<dbReference type="InterPro" id="IPR010827">
    <property type="entry name" value="BamA/TamA_POTRA"/>
</dbReference>
<evidence type="ECO:0000256" key="1">
    <source>
        <dbReference type="ARBA" id="ARBA00004370"/>
    </source>
</evidence>
<dbReference type="Gene3D" id="3.10.20.310">
    <property type="entry name" value="membrane protein fhac"/>
    <property type="match status" value="1"/>
</dbReference>
<dbReference type="PROSITE" id="PS51779">
    <property type="entry name" value="POTRA"/>
    <property type="match status" value="1"/>
</dbReference>
<dbReference type="PANTHER" id="PTHR12815:SF42">
    <property type="entry name" value="BACTERIAL SURFACE ANTIGEN (D15) DOMAIN-CONTAINING PROTEIN"/>
    <property type="match status" value="1"/>
</dbReference>
<sequence length="635" mass="68276">MSERAHSRGRHCLASMLCVGLIHVAQPAFAFELFGIHLWGKKQEAVEEIEPVPDPVTYKVELSVDNEEIKSELESSSLLLAEETKPPSGTIGLLTRAHNDQRRLVATLYSLGYYGGTVSILVNGRPYEIVPIDAGLDRAGTVNVVIHVKTGPLFHFAPADVVASDGETVDLSEYGVVPGEVAQSGQVAQAASRVVSAWRDKGYAFAKISDQELIANHNNDLLEVKLRLDTGIKAVFGDVKVVGAVDIEPDFIIQQANIKRGAIFSPKDLADASKRLRALGVFSSVVIEEASAPDPDGSVPITITVSERDPKGFGIGLTAATQDGLGGEAFWVNRNLFGRAESLRFEASMQGVGRDNLETDLDYRAAMIFSKPGVFGPLTTFSTKLEAELLDNDAYLKKSVSANFALEREFTDTVSGTAALDIEYADFTETVYPSRSLIVSTPLELTWDTRDDKLNPTKGMRFVLYGEPAFDFEDSASFFKTKAVFSAYQALNEARTFVLAGRLAAGTIVGAGISEVPPDRLFFAGGGGSIRGYAYQAASPRDSENQLIGGLSLIEASVEARVGLTENFGLAFFVDTGGAFSSSTPGDGGQWYTGVGAGVRYNTPVGPLRMDFAIPLEQIRDEPSYGIYLGLGQAF</sequence>
<dbReference type="InterPro" id="IPR039910">
    <property type="entry name" value="D15-like"/>
</dbReference>
<dbReference type="InterPro" id="IPR034746">
    <property type="entry name" value="POTRA"/>
</dbReference>
<dbReference type="AlphaFoldDB" id="A0AAE2ZKX2"/>
<comment type="caution">
    <text evidence="5">The sequence shown here is derived from an EMBL/GenBank/DDBJ whole genome shotgun (WGS) entry which is preliminary data.</text>
</comment>
<dbReference type="GO" id="GO:0019867">
    <property type="term" value="C:outer membrane"/>
    <property type="evidence" value="ECO:0007669"/>
    <property type="project" value="InterPro"/>
</dbReference>
<keyword evidence="6" id="KW-1185">Reference proteome</keyword>
<keyword evidence="2" id="KW-1134">Transmembrane beta strand</keyword>
<keyword evidence="2" id="KW-0812">Transmembrane</keyword>
<dbReference type="InterPro" id="IPR000184">
    <property type="entry name" value="Bac_surfAg_D15"/>
</dbReference>
<evidence type="ECO:0000259" key="4">
    <source>
        <dbReference type="PROSITE" id="PS51779"/>
    </source>
</evidence>
<evidence type="ECO:0000313" key="6">
    <source>
        <dbReference type="Proteomes" id="UP001196509"/>
    </source>
</evidence>
<dbReference type="PANTHER" id="PTHR12815">
    <property type="entry name" value="SORTING AND ASSEMBLY MACHINERY SAMM50 PROTEIN FAMILY MEMBER"/>
    <property type="match status" value="1"/>
</dbReference>
<evidence type="ECO:0000256" key="3">
    <source>
        <dbReference type="ARBA" id="ARBA00023136"/>
    </source>
</evidence>
<proteinExistence type="predicted"/>
<dbReference type="Pfam" id="PF01103">
    <property type="entry name" value="Omp85"/>
    <property type="match status" value="1"/>
</dbReference>
<dbReference type="Gene3D" id="2.40.160.50">
    <property type="entry name" value="membrane protein fhac: a member of the omp85/tpsb transporter family"/>
    <property type="match status" value="1"/>
</dbReference>
<gene>
    <name evidence="5" type="ORF">K1W69_04920</name>
</gene>
<keyword evidence="3" id="KW-0472">Membrane</keyword>
<protein>
    <submittedName>
        <fullName evidence="5">Autotransporter assembly complex protein TamA</fullName>
    </submittedName>
</protein>
<organism evidence="5 6">
    <name type="scientific">Flavimaribacter sediminis</name>
    <dbReference type="NCBI Taxonomy" id="2865987"/>
    <lineage>
        <taxon>Bacteria</taxon>
        <taxon>Pseudomonadati</taxon>
        <taxon>Pseudomonadota</taxon>
        <taxon>Alphaproteobacteria</taxon>
        <taxon>Hyphomicrobiales</taxon>
        <taxon>Rhizobiaceae</taxon>
        <taxon>Flavimaribacter</taxon>
    </lineage>
</organism>
<evidence type="ECO:0000256" key="2">
    <source>
        <dbReference type="ARBA" id="ARBA00022452"/>
    </source>
</evidence>